<name>A0ABR0B8S0_9CRUS</name>
<reference evidence="2 3" key="1">
    <citation type="journal article" date="2023" name="Nucleic Acids Res.">
        <title>The hologenome of Daphnia magna reveals possible DNA methylation and microbiome-mediated evolution of the host genome.</title>
        <authorList>
            <person name="Chaturvedi A."/>
            <person name="Li X."/>
            <person name="Dhandapani V."/>
            <person name="Marshall H."/>
            <person name="Kissane S."/>
            <person name="Cuenca-Cambronero M."/>
            <person name="Asole G."/>
            <person name="Calvet F."/>
            <person name="Ruiz-Romero M."/>
            <person name="Marangio P."/>
            <person name="Guigo R."/>
            <person name="Rago D."/>
            <person name="Mirbahai L."/>
            <person name="Eastwood N."/>
            <person name="Colbourne J.K."/>
            <person name="Zhou J."/>
            <person name="Mallon E."/>
            <person name="Orsini L."/>
        </authorList>
    </citation>
    <scope>NUCLEOTIDE SEQUENCE [LARGE SCALE GENOMIC DNA]</scope>
    <source>
        <strain evidence="2">LRV0_1</strain>
    </source>
</reference>
<comment type="caution">
    <text evidence="2">The sequence shown here is derived from an EMBL/GenBank/DDBJ whole genome shotgun (WGS) entry which is preliminary data.</text>
</comment>
<organism evidence="2 3">
    <name type="scientific">Daphnia magna</name>
    <dbReference type="NCBI Taxonomy" id="35525"/>
    <lineage>
        <taxon>Eukaryota</taxon>
        <taxon>Metazoa</taxon>
        <taxon>Ecdysozoa</taxon>
        <taxon>Arthropoda</taxon>
        <taxon>Crustacea</taxon>
        <taxon>Branchiopoda</taxon>
        <taxon>Diplostraca</taxon>
        <taxon>Cladocera</taxon>
        <taxon>Anomopoda</taxon>
        <taxon>Daphniidae</taxon>
        <taxon>Daphnia</taxon>
    </lineage>
</organism>
<gene>
    <name evidence="2" type="ORF">OUZ56_032396</name>
</gene>
<dbReference type="EMBL" id="JAOYFB010000041">
    <property type="protein sequence ID" value="KAK4044990.1"/>
    <property type="molecule type" value="Genomic_DNA"/>
</dbReference>
<protein>
    <submittedName>
        <fullName evidence="2">Uncharacterized protein</fullName>
    </submittedName>
</protein>
<evidence type="ECO:0000313" key="3">
    <source>
        <dbReference type="Proteomes" id="UP001234178"/>
    </source>
</evidence>
<accession>A0ABR0B8S0</accession>
<evidence type="ECO:0000256" key="1">
    <source>
        <dbReference type="SAM" id="MobiDB-lite"/>
    </source>
</evidence>
<feature type="compositionally biased region" description="Basic residues" evidence="1">
    <location>
        <begin position="88"/>
        <end position="100"/>
    </location>
</feature>
<feature type="compositionally biased region" description="Polar residues" evidence="1">
    <location>
        <begin position="233"/>
        <end position="263"/>
    </location>
</feature>
<feature type="region of interest" description="Disordered" evidence="1">
    <location>
        <begin position="220"/>
        <end position="333"/>
    </location>
</feature>
<feature type="compositionally biased region" description="Low complexity" evidence="1">
    <location>
        <begin position="267"/>
        <end position="279"/>
    </location>
</feature>
<sequence length="333" mass="35727">MGNRFRFVAIAVGVIAAIELEHCEREVGIRRIGIDRDRLMKALAGAVGSAISKTHVPFADRFRDGAFDGDRRSSDRALNHNRFVPCKQHNRRKRPKKCERQKKNGESALAPFWRRKREREIVARRRFGVSVRRSSLGRRLRRRLASAGRSETASRGESDPETAGGAARWVGASGSAGSSPCGTICTGFPASPRCVYGTCAFCIGVVDACSTTGRECEEIRSLSERSPLRRTRSVGTSASTTSCIEANRRPGSQQSARTRTGSIAATRDSSSAGSSLRNGGSRRRPTGGSFGIDEIAGVAKGARTGEELPGEDPPGALGTSAARRPPLDLLGAM</sequence>
<dbReference type="Proteomes" id="UP001234178">
    <property type="component" value="Unassembled WGS sequence"/>
</dbReference>
<proteinExistence type="predicted"/>
<keyword evidence="3" id="KW-1185">Reference proteome</keyword>
<feature type="region of interest" description="Disordered" evidence="1">
    <location>
        <begin position="70"/>
        <end position="105"/>
    </location>
</feature>
<feature type="region of interest" description="Disordered" evidence="1">
    <location>
        <begin position="140"/>
        <end position="178"/>
    </location>
</feature>
<feature type="compositionally biased region" description="Low complexity" evidence="1">
    <location>
        <begin position="163"/>
        <end position="178"/>
    </location>
</feature>
<evidence type="ECO:0000313" key="2">
    <source>
        <dbReference type="EMBL" id="KAK4044990.1"/>
    </source>
</evidence>